<organism evidence="1">
    <name type="scientific">Salix viminalis</name>
    <name type="common">Common osier</name>
    <name type="synonym">Basket willow</name>
    <dbReference type="NCBI Taxonomy" id="40686"/>
    <lineage>
        <taxon>Eukaryota</taxon>
        <taxon>Viridiplantae</taxon>
        <taxon>Streptophyta</taxon>
        <taxon>Embryophyta</taxon>
        <taxon>Tracheophyta</taxon>
        <taxon>Spermatophyta</taxon>
        <taxon>Magnoliopsida</taxon>
        <taxon>eudicotyledons</taxon>
        <taxon>Gunneridae</taxon>
        <taxon>Pentapetalae</taxon>
        <taxon>rosids</taxon>
        <taxon>fabids</taxon>
        <taxon>Malpighiales</taxon>
        <taxon>Salicaceae</taxon>
        <taxon>Saliceae</taxon>
        <taxon>Salix</taxon>
    </lineage>
</organism>
<proteinExistence type="predicted"/>
<dbReference type="AlphaFoldDB" id="A0A6N2KK91"/>
<dbReference type="EMBL" id="CAADRP010000225">
    <property type="protein sequence ID" value="VFU25473.1"/>
    <property type="molecule type" value="Genomic_DNA"/>
</dbReference>
<evidence type="ECO:0000313" key="1">
    <source>
        <dbReference type="EMBL" id="VFU25473.1"/>
    </source>
</evidence>
<accession>A0A6N2KK91</accession>
<sequence length="142" mass="16792">MRDEEDIEGLQDKSKKMEPRFPCYRNHICQFFGVHRKPVLHYKCFLVLFEFHVVAAAFFTRNPIFTYYLHHIPTMSNTNLFQVYEVLQHDKREQLLHPLTRQSFLRPENIPLGDGVEKNQEDETKLSMLLHCVITISSSLVA</sequence>
<protein>
    <submittedName>
        <fullName evidence="1">Uncharacterized protein</fullName>
    </submittedName>
</protein>
<name>A0A6N2KK91_SALVM</name>
<gene>
    <name evidence="1" type="ORF">SVIM_LOCUS60151</name>
</gene>
<reference evidence="1" key="1">
    <citation type="submission" date="2019-03" db="EMBL/GenBank/DDBJ databases">
        <authorList>
            <person name="Mank J."/>
            <person name="Almeida P."/>
        </authorList>
    </citation>
    <scope>NUCLEOTIDE SEQUENCE</scope>
    <source>
        <strain evidence="1">78183</strain>
    </source>
</reference>